<feature type="compositionally biased region" description="Polar residues" evidence="14">
    <location>
        <begin position="1"/>
        <end position="11"/>
    </location>
</feature>
<comment type="subunit">
    <text evidence="13">Component of the NSL complex at least composed of KAT8/MOF, KANSL1, KANSL2, KANSL3, MCRS1, PHF20, OGT1/OGT, WDR5 and HCFC1.</text>
</comment>
<dbReference type="Pfam" id="PF13891">
    <property type="entry name" value="zf-C3HC3H_KANSL2"/>
    <property type="match status" value="2"/>
</dbReference>
<evidence type="ECO:0000256" key="10">
    <source>
        <dbReference type="ARBA" id="ARBA00032947"/>
    </source>
</evidence>
<dbReference type="GO" id="GO:0005739">
    <property type="term" value="C:mitochondrion"/>
    <property type="evidence" value="ECO:0007669"/>
    <property type="project" value="UniProtKB-SubCell"/>
</dbReference>
<feature type="domain" description="KANL2-like probable zinc-finger" evidence="15">
    <location>
        <begin position="356"/>
        <end position="418"/>
    </location>
</feature>
<evidence type="ECO:0000256" key="11">
    <source>
        <dbReference type="ARBA" id="ARBA00033378"/>
    </source>
</evidence>
<dbReference type="PANTHER" id="PTHR13453:SF1">
    <property type="entry name" value="KAT8 REGULATORY NSL COMPLEX SUBUNIT 2"/>
    <property type="match status" value="1"/>
</dbReference>
<feature type="compositionally biased region" description="Polar residues" evidence="14">
    <location>
        <begin position="701"/>
        <end position="719"/>
    </location>
</feature>
<evidence type="ECO:0000256" key="8">
    <source>
        <dbReference type="ARBA" id="ARBA00023128"/>
    </source>
</evidence>
<feature type="compositionally biased region" description="Basic and acidic residues" evidence="14">
    <location>
        <begin position="594"/>
        <end position="629"/>
    </location>
</feature>
<dbReference type="GO" id="GO:0005634">
    <property type="term" value="C:nucleus"/>
    <property type="evidence" value="ECO:0007669"/>
    <property type="project" value="UniProtKB-SubCell"/>
</dbReference>
<dbReference type="GO" id="GO:0006325">
    <property type="term" value="P:chromatin organization"/>
    <property type="evidence" value="ECO:0007669"/>
    <property type="project" value="UniProtKB-KW"/>
</dbReference>
<evidence type="ECO:0000256" key="5">
    <source>
        <dbReference type="ARBA" id="ARBA00022553"/>
    </source>
</evidence>
<evidence type="ECO:0000313" key="16">
    <source>
        <dbReference type="EnsemblMetazoa" id="AEPI006478-PA"/>
    </source>
</evidence>
<organism evidence="16 17">
    <name type="scientific">Anopheles epiroticus</name>
    <dbReference type="NCBI Taxonomy" id="199890"/>
    <lineage>
        <taxon>Eukaryota</taxon>
        <taxon>Metazoa</taxon>
        <taxon>Ecdysozoa</taxon>
        <taxon>Arthropoda</taxon>
        <taxon>Hexapoda</taxon>
        <taxon>Insecta</taxon>
        <taxon>Pterygota</taxon>
        <taxon>Neoptera</taxon>
        <taxon>Endopterygota</taxon>
        <taxon>Diptera</taxon>
        <taxon>Nematocera</taxon>
        <taxon>Culicoidea</taxon>
        <taxon>Culicidae</taxon>
        <taxon>Anophelinae</taxon>
        <taxon>Anopheles</taxon>
    </lineage>
</organism>
<evidence type="ECO:0000256" key="1">
    <source>
        <dbReference type="ARBA" id="ARBA00004123"/>
    </source>
</evidence>
<dbReference type="VEuPathDB" id="VectorBase:AEPI006478"/>
<dbReference type="PANTHER" id="PTHR13453">
    <property type="entry name" value="KAT8 REGULATORY NSL COMPLEX SUBUNIT 2"/>
    <property type="match status" value="1"/>
</dbReference>
<feature type="compositionally biased region" description="Low complexity" evidence="14">
    <location>
        <begin position="524"/>
        <end position="533"/>
    </location>
</feature>
<feature type="domain" description="KANL2-like probable zinc-finger" evidence="15">
    <location>
        <begin position="45"/>
        <end position="110"/>
    </location>
</feature>
<comment type="subcellular location">
    <subcellularLocation>
        <location evidence="2">Mitochondrion</location>
    </subcellularLocation>
    <subcellularLocation>
        <location evidence="1">Nucleus</location>
    </subcellularLocation>
</comment>
<feature type="region of interest" description="Disordered" evidence="14">
    <location>
        <begin position="518"/>
        <end position="548"/>
    </location>
</feature>
<feature type="compositionally biased region" description="Basic and acidic residues" evidence="14">
    <location>
        <begin position="733"/>
        <end position="742"/>
    </location>
</feature>
<dbReference type="InterPro" id="IPR025927">
    <property type="entry name" value="Znf_KANL2-like"/>
</dbReference>
<feature type="region of interest" description="Disordered" evidence="14">
    <location>
        <begin position="586"/>
        <end position="790"/>
    </location>
</feature>
<keyword evidence="6" id="KW-0832">Ubl conjugation</keyword>
<evidence type="ECO:0000256" key="13">
    <source>
        <dbReference type="ARBA" id="ARBA00093543"/>
    </source>
</evidence>
<evidence type="ECO:0000313" key="17">
    <source>
        <dbReference type="Proteomes" id="UP000075885"/>
    </source>
</evidence>
<feature type="compositionally biased region" description="Basic and acidic residues" evidence="14">
    <location>
        <begin position="640"/>
        <end position="653"/>
    </location>
</feature>
<evidence type="ECO:0000256" key="2">
    <source>
        <dbReference type="ARBA" id="ARBA00004173"/>
    </source>
</evidence>
<dbReference type="Proteomes" id="UP000075885">
    <property type="component" value="Unassembled WGS sequence"/>
</dbReference>
<sequence>MGPTHLQTGRPTNRGGPSPGTSSQAMDQALRSQIQQEIERKAKVCSYTQYECTLPRVESYAYCFRHILQDPNAAYKQCEYVFSNGRRCLEPSPKYDVKKDYGSNYCFEHSRQTQLIKTKSTIGKLVPVETTETLLHGLAHHVKVDKVKQHYMGGSTPLKITVHEDDDDTDVDVVTPSVDPFVDVDVTAINDSGRIVLDYASDSSDEDEAISQPTYGSAWKAHEMDNSDNESVDSQSDDPLKHAGIYTAEEVTRITKEKLTRLQSLYIEQIHRLQHVLRERRRNYLKEQRAEREIHCSIYDQVKQTPRERTLYEKLKGLNRYHRKHGVEAILQRKYLEKRAKATEGLQQKPPSLPKCAYTEGGVKCGERTLPCCKHCRKHILEDKKQVLFRACGIEKSGVVCQEPLAGLFENLTCPLHMELPAQRSFNKRKYESESEGEGEVSGVEVPAVSGEKVTTEVQEDKKGLKVETNPSVDVMVVSKTSIRGDSKRKVIKTEPVTPPVQRVRNTRSSRAVLAMQEVPEPEQPATEQAAAVREPKSEQTEPKDEDNNVTIAHNAVTTATTTTTTVTQMDDANIDLEESLLPVSVIPKNPPTLDKDTNAVKESEVEKMDTTTDAAETAKSDEKDKEQTETTECTTVTDLAKDSTVEDKKNESSETTAISDKQEQKSTATITQPQEDASATLSVQKQSVDEGTITPCVEASESTAPKNDQPETVKTTPKVQPPLTARQRKLRLATERKESAAKESNAPIVSDTAYLSTSDEEKAKKGKGGKQEPVDAGVSSGESKSRRQK</sequence>
<comment type="function">
    <text evidence="12">Non-catalytic component of the NSL histone acetyltransferase complex, a multiprotein complex that mediates histone H4 acetylation at 'Lys-5'- and 'Lys-8' (H4K5ac and H4K8ac) at transcription start sites and promotes transcription initiation. Required for NSL complex stability and for transcription of intraciliary transport genes in both ciliated and non-ciliated cells by regulating histone H4 acetylation at 'Lys-5'- and 'Lys-12' (H4K5ac and H4K12ac). This is necessary for cilium assembly in ciliated cells and for organization of the microtubule cytoskeleton in non-ciliated cells. Required within the NSL complex to maintain nuclear architecture stability by promoting KAT8-mediated acetylation of lamin LMNA.</text>
</comment>
<evidence type="ECO:0000256" key="4">
    <source>
        <dbReference type="ARBA" id="ARBA00022499"/>
    </source>
</evidence>
<evidence type="ECO:0000256" key="7">
    <source>
        <dbReference type="ARBA" id="ARBA00022853"/>
    </source>
</evidence>
<evidence type="ECO:0000259" key="15">
    <source>
        <dbReference type="Pfam" id="PF13891"/>
    </source>
</evidence>
<keyword evidence="17" id="KW-1185">Reference proteome</keyword>
<feature type="compositionally biased region" description="Polar residues" evidence="14">
    <location>
        <begin position="654"/>
        <end position="687"/>
    </location>
</feature>
<feature type="compositionally biased region" description="Polar residues" evidence="14">
    <location>
        <begin position="19"/>
        <end position="28"/>
    </location>
</feature>
<accession>A0A182PHR8</accession>
<keyword evidence="8" id="KW-0496">Mitochondrion</keyword>
<evidence type="ECO:0000256" key="12">
    <source>
        <dbReference type="ARBA" id="ARBA00093359"/>
    </source>
</evidence>
<dbReference type="GO" id="GO:0044545">
    <property type="term" value="C:NSL complex"/>
    <property type="evidence" value="ECO:0007669"/>
    <property type="project" value="TreeGrafter"/>
</dbReference>
<keyword evidence="5" id="KW-0597">Phosphoprotein</keyword>
<dbReference type="AlphaFoldDB" id="A0A182PHR8"/>
<keyword evidence="7" id="KW-0156">Chromatin regulator</keyword>
<evidence type="ECO:0000256" key="14">
    <source>
        <dbReference type="SAM" id="MobiDB-lite"/>
    </source>
</evidence>
<reference evidence="17" key="1">
    <citation type="submission" date="2013-03" db="EMBL/GenBank/DDBJ databases">
        <title>The Genome Sequence of Anopheles epiroticus epiroticus2.</title>
        <authorList>
            <consortium name="The Broad Institute Genomics Platform"/>
            <person name="Neafsey D.E."/>
            <person name="Howell P."/>
            <person name="Walker B."/>
            <person name="Young S.K."/>
            <person name="Zeng Q."/>
            <person name="Gargeya S."/>
            <person name="Fitzgerald M."/>
            <person name="Haas B."/>
            <person name="Abouelleil A."/>
            <person name="Allen A.W."/>
            <person name="Alvarado L."/>
            <person name="Arachchi H.M."/>
            <person name="Berlin A.M."/>
            <person name="Chapman S.B."/>
            <person name="Gainer-Dewar J."/>
            <person name="Goldberg J."/>
            <person name="Griggs A."/>
            <person name="Gujja S."/>
            <person name="Hansen M."/>
            <person name="Howarth C."/>
            <person name="Imamovic A."/>
            <person name="Ireland A."/>
            <person name="Larimer J."/>
            <person name="McCowan C."/>
            <person name="Murphy C."/>
            <person name="Pearson M."/>
            <person name="Poon T.W."/>
            <person name="Priest M."/>
            <person name="Roberts A."/>
            <person name="Saif S."/>
            <person name="Shea T."/>
            <person name="Sisk P."/>
            <person name="Sykes S."/>
            <person name="Wortman J."/>
            <person name="Nusbaum C."/>
            <person name="Birren B."/>
        </authorList>
    </citation>
    <scope>NUCLEOTIDE SEQUENCE [LARGE SCALE GENOMIC DNA]</scope>
    <source>
        <strain evidence="17">Epiroticus2</strain>
    </source>
</reference>
<protein>
    <recommendedName>
        <fullName evidence="3">KAT8 regulatory NSL complex subunit 2</fullName>
    </recommendedName>
    <alternativeName>
        <fullName evidence="11">NSL complex protein NSL2</fullName>
    </alternativeName>
    <alternativeName>
        <fullName evidence="10">Non-specific lethal 2 homolog</fullName>
    </alternativeName>
</protein>
<dbReference type="EnsemblMetazoa" id="AEPI006478-RA">
    <property type="protein sequence ID" value="AEPI006478-PA"/>
    <property type="gene ID" value="AEPI006478"/>
</dbReference>
<dbReference type="STRING" id="199890.A0A182PHR8"/>
<feature type="region of interest" description="Disordered" evidence="14">
    <location>
        <begin position="1"/>
        <end position="28"/>
    </location>
</feature>
<feature type="compositionally biased region" description="Basic and acidic residues" evidence="14">
    <location>
        <begin position="760"/>
        <end position="774"/>
    </location>
</feature>
<keyword evidence="9" id="KW-0539">Nucleus</keyword>
<dbReference type="InterPro" id="IPR026316">
    <property type="entry name" value="NSL2"/>
</dbReference>
<name>A0A182PHR8_9DIPT</name>
<evidence type="ECO:0000256" key="3">
    <source>
        <dbReference type="ARBA" id="ARBA00015508"/>
    </source>
</evidence>
<reference evidence="16" key="2">
    <citation type="submission" date="2020-05" db="UniProtKB">
        <authorList>
            <consortium name="EnsemblMetazoa"/>
        </authorList>
    </citation>
    <scope>IDENTIFICATION</scope>
    <source>
        <strain evidence="16">Epiroticus2</strain>
    </source>
</reference>
<evidence type="ECO:0000256" key="6">
    <source>
        <dbReference type="ARBA" id="ARBA00022843"/>
    </source>
</evidence>
<evidence type="ECO:0000256" key="9">
    <source>
        <dbReference type="ARBA" id="ARBA00023242"/>
    </source>
</evidence>
<proteinExistence type="predicted"/>
<feature type="compositionally biased region" description="Basic and acidic residues" evidence="14">
    <location>
        <begin position="534"/>
        <end position="547"/>
    </location>
</feature>
<keyword evidence="4" id="KW-1017">Isopeptide bond</keyword>